<dbReference type="EC" id="5.6.2.3" evidence="1"/>
<dbReference type="GO" id="GO:0006310">
    <property type="term" value="P:DNA recombination"/>
    <property type="evidence" value="ECO:0007669"/>
    <property type="project" value="UniProtKB-KW"/>
</dbReference>
<keyword evidence="1" id="KW-0378">Hydrolase</keyword>
<dbReference type="Pfam" id="PF14214">
    <property type="entry name" value="Helitron_like_N"/>
    <property type="match status" value="1"/>
</dbReference>
<evidence type="ECO:0000259" key="2">
    <source>
        <dbReference type="Pfam" id="PF05970"/>
    </source>
</evidence>
<dbReference type="Pfam" id="PF05970">
    <property type="entry name" value="PIF1"/>
    <property type="match status" value="1"/>
</dbReference>
<dbReference type="AlphaFoldDB" id="A0AAF0X3B8"/>
<dbReference type="Gene3D" id="3.40.50.300">
    <property type="entry name" value="P-loop containing nucleotide triphosphate hydrolases"/>
    <property type="match status" value="1"/>
</dbReference>
<dbReference type="EMBL" id="CP093347">
    <property type="protein sequence ID" value="WOH00400.1"/>
    <property type="molecule type" value="Genomic_DNA"/>
</dbReference>
<dbReference type="GO" id="GO:0005524">
    <property type="term" value="F:ATP binding"/>
    <property type="evidence" value="ECO:0007669"/>
    <property type="project" value="UniProtKB-KW"/>
</dbReference>
<gene>
    <name evidence="5" type="ORF">DCAR_0519759</name>
</gene>
<protein>
    <recommendedName>
        <fullName evidence="1">ATP-dependent DNA helicase</fullName>
        <ecNumber evidence="1">5.6.2.3</ecNumber>
    </recommendedName>
</protein>
<name>A0AAF0X3B8_DAUCS</name>
<dbReference type="GO" id="GO:0000723">
    <property type="term" value="P:telomere maintenance"/>
    <property type="evidence" value="ECO:0007669"/>
    <property type="project" value="InterPro"/>
</dbReference>
<feature type="domain" description="Helitron helicase-like" evidence="3">
    <location>
        <begin position="1"/>
        <end position="158"/>
    </location>
</feature>
<dbReference type="InterPro" id="IPR049163">
    <property type="entry name" value="Pif1-like_2B_dom"/>
</dbReference>
<sequence length="810" mass="91826">MVDAFSSIEQTRLWWFRTHQTILRNELYTHISDSVRKGDANSANVGKGVILPAGYVGSKRYMQQNFQDALAVCRHVGHPDIFLTMTCNSMWDEILKMMTYVPGCIPANCPDIISRVFRLKLEQLTNDIKKKSHFGKCIGVMYVVEFQKRGLPHVHMLIWLDGASKKFLKENICCHARSIKYLFKYCLKGHDTATVQITRRRKKNQNNSAAEVVDEIQAYFDGRYVCGSEAAYRIFGFPIHHRTLSVERLPFHLPGQKSCNQIGRLSYTHHSSGEVWYLRMLLTKVRGPTSFEHLRTVNGVVCQTFRDACKEYGLLDDDKEWHDVLDQCAAGGLPPQIRQLFVHIIVNCKVTDLASLWNNHWKQMVDDILLKRRLQKIDDLLRAIGKSLKTYSQLPQPPDSYLHHGTNNLILEETNYNLAEMKLEHDNLIANCNLEQLSVYESVLASVASGEGGLFFVYGSGGCGKTYMWRTLIAKLRSQGDIVLPVASSGIAATLLPGGRTAHSRFKIPIVLDEYSHCQDPKYLSRRAILTPTNQTVSHLNSLIVDKLPGESLSYYSVDSAEEFGGTEEDLNHAFPNEYLNSINIPGMPPHQNLNQTLGLCNGTRMIITKCLRFCVECEVICGSFIGTRHFIPRMELCPSDTRMPYKLIRKQMPLQICYVMTINKSQGQSLENVGLFLPKGVFTHGQYYVAISRVTSPQGLKIFVDDDSGQPTNVTQNVVYKEMISNLRPNAATDWRLQVRLTRMWRNINRNAETVPVNFIFVDALVSSTISACKLYNLGLFDVSNCSFQFIGRTHSCMDSSTTLPTTRE</sequence>
<dbReference type="CDD" id="cd18809">
    <property type="entry name" value="SF1_C_RecD"/>
    <property type="match status" value="1"/>
</dbReference>
<dbReference type="PANTHER" id="PTHR10492">
    <property type="match status" value="1"/>
</dbReference>
<keyword evidence="1" id="KW-0067">ATP-binding</keyword>
<accession>A0AAF0X3B8</accession>
<keyword evidence="1" id="KW-0227">DNA damage</keyword>
<keyword evidence="1" id="KW-0347">Helicase</keyword>
<evidence type="ECO:0000313" key="5">
    <source>
        <dbReference type="EMBL" id="WOH00400.1"/>
    </source>
</evidence>
<dbReference type="PANTHER" id="PTHR10492:SF90">
    <property type="entry name" value="ATP-DEPENDENT DNA HELICASE"/>
    <property type="match status" value="1"/>
</dbReference>
<dbReference type="GO" id="GO:0016787">
    <property type="term" value="F:hydrolase activity"/>
    <property type="evidence" value="ECO:0007669"/>
    <property type="project" value="UniProtKB-KW"/>
</dbReference>
<comment type="catalytic activity">
    <reaction evidence="1">
        <text>ATP + H2O = ADP + phosphate + H(+)</text>
        <dbReference type="Rhea" id="RHEA:13065"/>
        <dbReference type="ChEBI" id="CHEBI:15377"/>
        <dbReference type="ChEBI" id="CHEBI:15378"/>
        <dbReference type="ChEBI" id="CHEBI:30616"/>
        <dbReference type="ChEBI" id="CHEBI:43474"/>
        <dbReference type="ChEBI" id="CHEBI:456216"/>
        <dbReference type="EC" id="5.6.2.3"/>
    </reaction>
</comment>
<dbReference type="GO" id="GO:0043139">
    <property type="term" value="F:5'-3' DNA helicase activity"/>
    <property type="evidence" value="ECO:0007669"/>
    <property type="project" value="UniProtKB-EC"/>
</dbReference>
<organism evidence="5 6">
    <name type="scientific">Daucus carota subsp. sativus</name>
    <name type="common">Carrot</name>
    <dbReference type="NCBI Taxonomy" id="79200"/>
    <lineage>
        <taxon>Eukaryota</taxon>
        <taxon>Viridiplantae</taxon>
        <taxon>Streptophyta</taxon>
        <taxon>Embryophyta</taxon>
        <taxon>Tracheophyta</taxon>
        <taxon>Spermatophyta</taxon>
        <taxon>Magnoliopsida</taxon>
        <taxon>eudicotyledons</taxon>
        <taxon>Gunneridae</taxon>
        <taxon>Pentapetalae</taxon>
        <taxon>asterids</taxon>
        <taxon>campanulids</taxon>
        <taxon>Apiales</taxon>
        <taxon>Apiaceae</taxon>
        <taxon>Apioideae</taxon>
        <taxon>Scandiceae</taxon>
        <taxon>Daucinae</taxon>
        <taxon>Daucus</taxon>
        <taxon>Daucus sect. Daucus</taxon>
    </lineage>
</organism>
<feature type="domain" description="DNA helicase Pif1-like DEAD-box helicase" evidence="2">
    <location>
        <begin position="433"/>
        <end position="520"/>
    </location>
</feature>
<reference evidence="5" key="2">
    <citation type="submission" date="2022-03" db="EMBL/GenBank/DDBJ databases">
        <title>Draft title - Genomic analysis of global carrot germplasm unveils the trajectory of domestication and the origin of high carotenoid orange carrot.</title>
        <authorList>
            <person name="Iorizzo M."/>
            <person name="Ellison S."/>
            <person name="Senalik D."/>
            <person name="Macko-Podgorni A."/>
            <person name="Grzebelus D."/>
            <person name="Bostan H."/>
            <person name="Rolling W."/>
            <person name="Curaba J."/>
            <person name="Simon P."/>
        </authorList>
    </citation>
    <scope>NUCLEOTIDE SEQUENCE</scope>
    <source>
        <tissue evidence="5">Leaf</tissue>
    </source>
</reference>
<dbReference type="InterPro" id="IPR010285">
    <property type="entry name" value="DNA_helicase_pif1-like_DEAD"/>
</dbReference>
<evidence type="ECO:0000259" key="4">
    <source>
        <dbReference type="Pfam" id="PF21530"/>
    </source>
</evidence>
<dbReference type="GO" id="GO:0006281">
    <property type="term" value="P:DNA repair"/>
    <property type="evidence" value="ECO:0007669"/>
    <property type="project" value="UniProtKB-KW"/>
</dbReference>
<proteinExistence type="inferred from homology"/>
<feature type="domain" description="DNA helicase Pif1-like 2B" evidence="4">
    <location>
        <begin position="578"/>
        <end position="610"/>
    </location>
</feature>
<dbReference type="SUPFAM" id="SSF52540">
    <property type="entry name" value="P-loop containing nucleoside triphosphate hydrolases"/>
    <property type="match status" value="2"/>
</dbReference>
<evidence type="ECO:0000256" key="1">
    <source>
        <dbReference type="RuleBase" id="RU363044"/>
    </source>
</evidence>
<dbReference type="InterPro" id="IPR027417">
    <property type="entry name" value="P-loop_NTPase"/>
</dbReference>
<evidence type="ECO:0000259" key="3">
    <source>
        <dbReference type="Pfam" id="PF14214"/>
    </source>
</evidence>
<comment type="similarity">
    <text evidence="1">Belongs to the helicase family.</text>
</comment>
<comment type="cofactor">
    <cofactor evidence="1">
        <name>Mg(2+)</name>
        <dbReference type="ChEBI" id="CHEBI:18420"/>
    </cofactor>
</comment>
<dbReference type="Proteomes" id="UP000077755">
    <property type="component" value="Chromosome 5"/>
</dbReference>
<keyword evidence="6" id="KW-1185">Reference proteome</keyword>
<keyword evidence="1" id="KW-0234">DNA repair</keyword>
<evidence type="ECO:0000313" key="6">
    <source>
        <dbReference type="Proteomes" id="UP000077755"/>
    </source>
</evidence>
<reference evidence="5" key="1">
    <citation type="journal article" date="2016" name="Nat. Genet.">
        <title>A high-quality carrot genome assembly provides new insights into carotenoid accumulation and asterid genome evolution.</title>
        <authorList>
            <person name="Iorizzo M."/>
            <person name="Ellison S."/>
            <person name="Senalik D."/>
            <person name="Zeng P."/>
            <person name="Satapoomin P."/>
            <person name="Huang J."/>
            <person name="Bowman M."/>
            <person name="Iovene M."/>
            <person name="Sanseverino W."/>
            <person name="Cavagnaro P."/>
            <person name="Yildiz M."/>
            <person name="Macko-Podgorni A."/>
            <person name="Moranska E."/>
            <person name="Grzebelus E."/>
            <person name="Grzebelus D."/>
            <person name="Ashrafi H."/>
            <person name="Zheng Z."/>
            <person name="Cheng S."/>
            <person name="Spooner D."/>
            <person name="Van Deynze A."/>
            <person name="Simon P."/>
        </authorList>
    </citation>
    <scope>NUCLEOTIDE SEQUENCE</scope>
    <source>
        <tissue evidence="5">Leaf</tissue>
    </source>
</reference>
<dbReference type="Pfam" id="PF21530">
    <property type="entry name" value="Pif1_2B_dom"/>
    <property type="match status" value="1"/>
</dbReference>
<keyword evidence="1" id="KW-0547">Nucleotide-binding</keyword>
<dbReference type="InterPro" id="IPR025476">
    <property type="entry name" value="Helitron_helicase-like"/>
</dbReference>
<keyword evidence="1" id="KW-0233">DNA recombination</keyword>